<evidence type="ECO:0000256" key="8">
    <source>
        <dbReference type="SAM" id="Phobius"/>
    </source>
</evidence>
<evidence type="ECO:0000256" key="4">
    <source>
        <dbReference type="ARBA" id="ARBA00022741"/>
    </source>
</evidence>
<dbReference type="Pfam" id="PF00005">
    <property type="entry name" value="ABC_tran"/>
    <property type="match status" value="1"/>
</dbReference>
<dbReference type="GO" id="GO:0016887">
    <property type="term" value="F:ATP hydrolysis activity"/>
    <property type="evidence" value="ECO:0007669"/>
    <property type="project" value="InterPro"/>
</dbReference>
<dbReference type="InterPro" id="IPR027417">
    <property type="entry name" value="P-loop_NTPase"/>
</dbReference>
<dbReference type="Pfam" id="PF24526">
    <property type="entry name" value="ABCA12_C"/>
    <property type="match status" value="1"/>
</dbReference>
<dbReference type="EMBL" id="GL377631">
    <property type="protein sequence ID" value="EFJ13638.1"/>
    <property type="molecule type" value="Genomic_DNA"/>
</dbReference>
<dbReference type="GO" id="GO:0005319">
    <property type="term" value="F:lipid transporter activity"/>
    <property type="evidence" value="ECO:0000318"/>
    <property type="project" value="GO_Central"/>
</dbReference>
<evidence type="ECO:0000256" key="6">
    <source>
        <dbReference type="ARBA" id="ARBA00022989"/>
    </source>
</evidence>
<dbReference type="Gramene" id="EFJ13638">
    <property type="protein sequence ID" value="EFJ13638"/>
    <property type="gene ID" value="SELMODRAFT_268954"/>
</dbReference>
<dbReference type="InterPro" id="IPR003439">
    <property type="entry name" value="ABC_transporter-like_ATP-bd"/>
</dbReference>
<dbReference type="InterPro" id="IPR013525">
    <property type="entry name" value="ABC2_TM"/>
</dbReference>
<dbReference type="GO" id="GO:0042626">
    <property type="term" value="F:ATPase-coupled transmembrane transporter activity"/>
    <property type="evidence" value="ECO:0000318"/>
    <property type="project" value="GO_Central"/>
</dbReference>
<dbReference type="Pfam" id="PF12698">
    <property type="entry name" value="ABC2_membrane_3"/>
    <property type="match status" value="1"/>
</dbReference>
<proteinExistence type="inferred from homology"/>
<feature type="transmembrane region" description="Helical" evidence="8">
    <location>
        <begin position="310"/>
        <end position="335"/>
    </location>
</feature>
<keyword evidence="7 8" id="KW-0472">Membrane</keyword>
<dbReference type="SMART" id="SM00382">
    <property type="entry name" value="AAA"/>
    <property type="match status" value="1"/>
</dbReference>
<comment type="similarity">
    <text evidence="2">Belongs to the ABC transporter superfamily. ABCA family. CPR flippase (TC 3.A.1.211) subfamily.</text>
</comment>
<evidence type="ECO:0000313" key="11">
    <source>
        <dbReference type="Proteomes" id="UP000001514"/>
    </source>
</evidence>
<organism evidence="11">
    <name type="scientific">Selaginella moellendorffii</name>
    <name type="common">Spikemoss</name>
    <dbReference type="NCBI Taxonomy" id="88036"/>
    <lineage>
        <taxon>Eukaryota</taxon>
        <taxon>Viridiplantae</taxon>
        <taxon>Streptophyta</taxon>
        <taxon>Embryophyta</taxon>
        <taxon>Tracheophyta</taxon>
        <taxon>Lycopodiopsida</taxon>
        <taxon>Selaginellales</taxon>
        <taxon>Selaginellaceae</taxon>
        <taxon>Selaginella</taxon>
    </lineage>
</organism>
<dbReference type="PANTHER" id="PTHR19229:SF154">
    <property type="entry name" value="ABC TRANSPORTER A FAMILY MEMBER 3-RELATED"/>
    <property type="match status" value="1"/>
</dbReference>
<feature type="transmembrane region" description="Helical" evidence="8">
    <location>
        <begin position="220"/>
        <end position="250"/>
    </location>
</feature>
<dbReference type="GO" id="GO:0006869">
    <property type="term" value="P:lipid transport"/>
    <property type="evidence" value="ECO:0000318"/>
    <property type="project" value="GO_Central"/>
</dbReference>
<keyword evidence="4" id="KW-0547">Nucleotide-binding</keyword>
<reference evidence="10 11" key="1">
    <citation type="journal article" date="2011" name="Science">
        <title>The Selaginella genome identifies genetic changes associated with the evolution of vascular plants.</title>
        <authorList>
            <person name="Banks J.A."/>
            <person name="Nishiyama T."/>
            <person name="Hasebe M."/>
            <person name="Bowman J.L."/>
            <person name="Gribskov M."/>
            <person name="dePamphilis C."/>
            <person name="Albert V.A."/>
            <person name="Aono N."/>
            <person name="Aoyama T."/>
            <person name="Ambrose B.A."/>
            <person name="Ashton N.W."/>
            <person name="Axtell M.J."/>
            <person name="Barker E."/>
            <person name="Barker M.S."/>
            <person name="Bennetzen J.L."/>
            <person name="Bonawitz N.D."/>
            <person name="Chapple C."/>
            <person name="Cheng C."/>
            <person name="Correa L.G."/>
            <person name="Dacre M."/>
            <person name="DeBarry J."/>
            <person name="Dreyer I."/>
            <person name="Elias M."/>
            <person name="Engstrom E.M."/>
            <person name="Estelle M."/>
            <person name="Feng L."/>
            <person name="Finet C."/>
            <person name="Floyd S.K."/>
            <person name="Frommer W.B."/>
            <person name="Fujita T."/>
            <person name="Gramzow L."/>
            <person name="Gutensohn M."/>
            <person name="Harholt J."/>
            <person name="Hattori M."/>
            <person name="Heyl A."/>
            <person name="Hirai T."/>
            <person name="Hiwatashi Y."/>
            <person name="Ishikawa M."/>
            <person name="Iwata M."/>
            <person name="Karol K.G."/>
            <person name="Koehler B."/>
            <person name="Kolukisaoglu U."/>
            <person name="Kubo M."/>
            <person name="Kurata T."/>
            <person name="Lalonde S."/>
            <person name="Li K."/>
            <person name="Li Y."/>
            <person name="Litt A."/>
            <person name="Lyons E."/>
            <person name="Manning G."/>
            <person name="Maruyama T."/>
            <person name="Michael T.P."/>
            <person name="Mikami K."/>
            <person name="Miyazaki S."/>
            <person name="Morinaga S."/>
            <person name="Murata T."/>
            <person name="Mueller-Roeber B."/>
            <person name="Nelson D.R."/>
            <person name="Obara M."/>
            <person name="Oguri Y."/>
            <person name="Olmstead R.G."/>
            <person name="Onodera N."/>
            <person name="Petersen B.L."/>
            <person name="Pils B."/>
            <person name="Prigge M."/>
            <person name="Rensing S.A."/>
            <person name="Riano-Pachon D.M."/>
            <person name="Roberts A.W."/>
            <person name="Sato Y."/>
            <person name="Scheller H.V."/>
            <person name="Schulz B."/>
            <person name="Schulz C."/>
            <person name="Shakirov E.V."/>
            <person name="Shibagaki N."/>
            <person name="Shinohara N."/>
            <person name="Shippen D.E."/>
            <person name="Soerensen I."/>
            <person name="Sotooka R."/>
            <person name="Sugimoto N."/>
            <person name="Sugita M."/>
            <person name="Sumikawa N."/>
            <person name="Tanurdzic M."/>
            <person name="Theissen G."/>
            <person name="Ulvskov P."/>
            <person name="Wakazuki S."/>
            <person name="Weng J.K."/>
            <person name="Willats W.W."/>
            <person name="Wipf D."/>
            <person name="Wolf P.G."/>
            <person name="Yang L."/>
            <person name="Zimmer A.D."/>
            <person name="Zhu Q."/>
            <person name="Mitros T."/>
            <person name="Hellsten U."/>
            <person name="Loque D."/>
            <person name="Otillar R."/>
            <person name="Salamov A."/>
            <person name="Schmutz J."/>
            <person name="Shapiro H."/>
            <person name="Lindquist E."/>
            <person name="Lucas S."/>
            <person name="Rokhsar D."/>
            <person name="Grigoriev I.V."/>
        </authorList>
    </citation>
    <scope>NUCLEOTIDE SEQUENCE [LARGE SCALE GENOMIC DNA]</scope>
</reference>
<dbReference type="FunCoup" id="D8SPB6">
    <property type="interactions" value="10"/>
</dbReference>
<keyword evidence="6 8" id="KW-1133">Transmembrane helix</keyword>
<keyword evidence="11" id="KW-1185">Reference proteome</keyword>
<evidence type="ECO:0000256" key="7">
    <source>
        <dbReference type="ARBA" id="ARBA00023136"/>
    </source>
</evidence>
<dbReference type="InterPro" id="IPR026082">
    <property type="entry name" value="ABCA"/>
</dbReference>
<dbReference type="OMA" id="EQLVHNI"/>
<evidence type="ECO:0000256" key="1">
    <source>
        <dbReference type="ARBA" id="ARBA00004141"/>
    </source>
</evidence>
<dbReference type="KEGG" id="smo:SELMODRAFT_268954"/>
<evidence type="ECO:0000256" key="5">
    <source>
        <dbReference type="ARBA" id="ARBA00022840"/>
    </source>
</evidence>
<dbReference type="AlphaFoldDB" id="D8SPB6"/>
<evidence type="ECO:0000256" key="3">
    <source>
        <dbReference type="ARBA" id="ARBA00022692"/>
    </source>
</evidence>
<evidence type="ECO:0000259" key="9">
    <source>
        <dbReference type="PROSITE" id="PS50893"/>
    </source>
</evidence>
<dbReference type="PROSITE" id="PS00211">
    <property type="entry name" value="ABC_TRANSPORTER_1"/>
    <property type="match status" value="1"/>
</dbReference>
<gene>
    <name evidence="10" type="primary">SmABCA8</name>
    <name evidence="10" type="ORF">SELMODRAFT_268954</name>
</gene>
<feature type="transmembrane region" description="Helical" evidence="8">
    <location>
        <begin position="270"/>
        <end position="298"/>
    </location>
</feature>
<dbReference type="SUPFAM" id="SSF52540">
    <property type="entry name" value="P-loop containing nucleoside triphosphate hydrolases"/>
    <property type="match status" value="1"/>
</dbReference>
<accession>D8SPB6</accession>
<dbReference type="InParanoid" id="D8SPB6"/>
<dbReference type="CDD" id="cd03263">
    <property type="entry name" value="ABC_subfamily_A"/>
    <property type="match status" value="1"/>
</dbReference>
<dbReference type="PROSITE" id="PS50893">
    <property type="entry name" value="ABC_TRANSPORTER_2"/>
    <property type="match status" value="1"/>
</dbReference>
<dbReference type="PANTHER" id="PTHR19229">
    <property type="entry name" value="ATP-BINDING CASSETTE TRANSPORTER SUBFAMILY A ABCA"/>
    <property type="match status" value="1"/>
</dbReference>
<feature type="transmembrane region" description="Helical" evidence="8">
    <location>
        <begin position="341"/>
        <end position="360"/>
    </location>
</feature>
<name>D8SPB6_SELML</name>
<dbReference type="GO" id="GO:0005524">
    <property type="term" value="F:ATP binding"/>
    <property type="evidence" value="ECO:0007669"/>
    <property type="project" value="UniProtKB-KW"/>
</dbReference>
<evidence type="ECO:0000256" key="2">
    <source>
        <dbReference type="ARBA" id="ARBA00008526"/>
    </source>
</evidence>
<dbReference type="GO" id="GO:0140359">
    <property type="term" value="F:ABC-type transporter activity"/>
    <property type="evidence" value="ECO:0007669"/>
    <property type="project" value="InterPro"/>
</dbReference>
<dbReference type="Proteomes" id="UP000001514">
    <property type="component" value="Unassembled WGS sequence"/>
</dbReference>
<dbReference type="InterPro" id="IPR017871">
    <property type="entry name" value="ABC_transporter-like_CS"/>
</dbReference>
<keyword evidence="5 10" id="KW-0067">ATP-binding</keyword>
<comment type="subcellular location">
    <subcellularLocation>
        <location evidence="1">Membrane</location>
        <topology evidence="1">Multi-pass membrane protein</topology>
    </subcellularLocation>
</comment>
<keyword evidence="3 8" id="KW-0812">Transmembrane</keyword>
<dbReference type="FunFam" id="3.40.50.300:FF:000633">
    <property type="entry name" value="ABC transporter A family member 7"/>
    <property type="match status" value="1"/>
</dbReference>
<feature type="domain" description="ABC transporter" evidence="9">
    <location>
        <begin position="496"/>
        <end position="733"/>
    </location>
</feature>
<dbReference type="HOGENOM" id="CLU_000604_19_5_1"/>
<dbReference type="Gene3D" id="3.40.50.300">
    <property type="entry name" value="P-loop containing nucleotide triphosphate hydrolases"/>
    <property type="match status" value="1"/>
</dbReference>
<sequence>MQKIIDSENNKASNKCGCACVPRNDSSGACDTVCGVQYSTDRQALTCSVPSPPEVPAMLQVPDARYRAVNFEGKFPGFPDPRCRDSGSCDFVFLYTGGNRSLADEKMVSGVPTDMVWRDSKQLIEEDIYDGYRRANPERFINEITLAYNFLDTSSQNLDLVVYYNSSYRGNVASNANSVLLRVARSMNIAASSFLKMLLGPSTQLPFAFMKEMPKQESKLLINFTLLLGPLFYMWVVQLLFPVILVSLVYEKERRLRMMMKMHGLGDGPYWFINYVYFLAFSILYILFLMIFGAAIGLDFFRQNSYSIQFVFYFVYMNLQIAMAFLGTALFSHALTATVCGYLYVFGSGLLGSFLMENYIEDTNISRKIIFATEILPGFALHRGLYEFSQYALLGSSAGEKGMEWRNLADHDNGLRQVLAIMLVEWIIFLVLAQYLDKVIASGCGLKRRPLFFLERFFQKSATVASDTDDISRPDVANERAIVETLRTASNSSFAIICDDLKKIYAGKDGNPDNYAVRSLSLAIRRGECFGMLGPNGAGKTTSINMMIGFLTPSSGKAFVAGLDISKDMDKIYTVMGVCPQHNLLWGSLTGREHLLFYGRLKNLKGAALDSAVETSLKNVNLFYDGVGDRRAGTYSGGMKRRLSVAISLIGHSKAVYMDEPSTGLDPASRRTLWNAIKKAKQDRAIILTTHSMEEAEALCDRVGIFVKGQLQCIGNTRELKSRYGGTYVFTVTGDPSKEQEVGNLVREWSSGAKQVYNLSGTQKFEIPKDDVKIAKVFREVGEWKERLGIQAWGLTDTTLEDVFIKVATN</sequence>
<dbReference type="GO" id="GO:0016020">
    <property type="term" value="C:membrane"/>
    <property type="evidence" value="ECO:0007669"/>
    <property type="project" value="UniProtKB-SubCell"/>
</dbReference>
<evidence type="ECO:0000313" key="10">
    <source>
        <dbReference type="EMBL" id="EFJ13638.1"/>
    </source>
</evidence>
<dbReference type="InterPro" id="IPR003593">
    <property type="entry name" value="AAA+_ATPase"/>
</dbReference>
<dbReference type="eggNOG" id="KOG0059">
    <property type="taxonomic scope" value="Eukaryota"/>
</dbReference>
<protein>
    <submittedName>
        <fullName evidence="10">ATP-binding cassette transporter</fullName>
    </submittedName>
</protein>